<reference evidence="1 2" key="1">
    <citation type="submission" date="2016-10" db="EMBL/GenBank/DDBJ databases">
        <authorList>
            <person name="de Groot N.N."/>
        </authorList>
    </citation>
    <scope>NUCLEOTIDE SEQUENCE [LARGE SCALE GENOMIC DNA]</scope>
    <source>
        <strain evidence="1 2">GAS522</strain>
    </source>
</reference>
<gene>
    <name evidence="1" type="ORF">SAMN05444171_3752</name>
</gene>
<dbReference type="EMBL" id="FNTI01000001">
    <property type="protein sequence ID" value="SED30722.1"/>
    <property type="molecule type" value="Genomic_DNA"/>
</dbReference>
<proteinExistence type="predicted"/>
<dbReference type="Proteomes" id="UP000183208">
    <property type="component" value="Unassembled WGS sequence"/>
</dbReference>
<evidence type="ECO:0000313" key="1">
    <source>
        <dbReference type="EMBL" id="SED30722.1"/>
    </source>
</evidence>
<sequence>MRRAMKRSSVIMEVHHSAGVNAANTVNLKQRKAID</sequence>
<evidence type="ECO:0000313" key="2">
    <source>
        <dbReference type="Proteomes" id="UP000183208"/>
    </source>
</evidence>
<protein>
    <submittedName>
        <fullName evidence="1">Uncharacterized protein</fullName>
    </submittedName>
</protein>
<name>A0A1M6ZUH3_9BRAD</name>
<dbReference type="AlphaFoldDB" id="A0A1M6ZUH3"/>
<accession>A0A1M6ZUH3</accession>
<organism evidence="1 2">
    <name type="scientific">Bradyrhizobium lablabi</name>
    <dbReference type="NCBI Taxonomy" id="722472"/>
    <lineage>
        <taxon>Bacteria</taxon>
        <taxon>Pseudomonadati</taxon>
        <taxon>Pseudomonadota</taxon>
        <taxon>Alphaproteobacteria</taxon>
        <taxon>Hyphomicrobiales</taxon>
        <taxon>Nitrobacteraceae</taxon>
        <taxon>Bradyrhizobium</taxon>
    </lineage>
</organism>